<dbReference type="PANTHER" id="PTHR33370:SF1">
    <property type="entry name" value="TRANSLATION INITIATION FACTOR IF-1, CHLOROPLASTIC"/>
    <property type="match status" value="1"/>
</dbReference>
<dbReference type="NCBIfam" id="TIGR00008">
    <property type="entry name" value="infA"/>
    <property type="match status" value="1"/>
</dbReference>
<dbReference type="GO" id="GO:0005829">
    <property type="term" value="C:cytosol"/>
    <property type="evidence" value="ECO:0007669"/>
    <property type="project" value="TreeGrafter"/>
</dbReference>
<comment type="subunit">
    <text evidence="4">Component of the 30S ribosomal translation pre-initiation complex which assembles on the 30S ribosome in the order IF-2 and IF-3, IF-1 and N-formylmethionyl-tRNA(fMet); mRNA recruitment can occur at any time during PIC assembly.</text>
</comment>
<protein>
    <recommendedName>
        <fullName evidence="4 5">Translation initiation factor IF-1</fullName>
    </recommendedName>
</protein>
<accession>A0A7C4TIQ6</accession>
<dbReference type="GO" id="GO:0019843">
    <property type="term" value="F:rRNA binding"/>
    <property type="evidence" value="ECO:0007669"/>
    <property type="project" value="UniProtKB-UniRule"/>
</dbReference>
<evidence type="ECO:0000256" key="1">
    <source>
        <dbReference type="ARBA" id="ARBA00010939"/>
    </source>
</evidence>
<dbReference type="AlphaFoldDB" id="A0A7C4TIQ6"/>
<evidence type="ECO:0000256" key="2">
    <source>
        <dbReference type="ARBA" id="ARBA00022540"/>
    </source>
</evidence>
<comment type="caution">
    <text evidence="7">The sequence shown here is derived from an EMBL/GenBank/DDBJ whole genome shotgun (WGS) entry which is preliminary data.</text>
</comment>
<organism evidence="7">
    <name type="scientific">candidate division WWE3 bacterium</name>
    <dbReference type="NCBI Taxonomy" id="2053526"/>
    <lineage>
        <taxon>Bacteria</taxon>
        <taxon>Katanobacteria</taxon>
    </lineage>
</organism>
<comment type="similarity">
    <text evidence="1 4">Belongs to the IF-1 family.</text>
</comment>
<evidence type="ECO:0000256" key="4">
    <source>
        <dbReference type="HAMAP-Rule" id="MF_00075"/>
    </source>
</evidence>
<name>A0A7C4TIQ6_UNCKA</name>
<dbReference type="HAMAP" id="MF_00075">
    <property type="entry name" value="IF_1"/>
    <property type="match status" value="1"/>
</dbReference>
<sequence length="84" mass="9481">MSTKQVITKDGTVKETMMGGMFRIIFDDETVALASLSGKMRKFRIRLLPGDRVKVEFSPHDLTRGRVNYRYGSGESLVEEIPVS</sequence>
<evidence type="ECO:0000259" key="6">
    <source>
        <dbReference type="PROSITE" id="PS50832"/>
    </source>
</evidence>
<comment type="function">
    <text evidence="4">One of the essential components for the initiation of protein synthesis. Stabilizes the binding of IF-2 and IF-3 on the 30S subunit to which N-formylmethionyl-tRNA(fMet) subsequently binds. Helps modulate mRNA selection, yielding the 30S pre-initiation complex (PIC). Upon addition of the 50S ribosomal subunit IF-1, IF-2 and IF-3 are released leaving the mature 70S translation initiation complex.</text>
</comment>
<evidence type="ECO:0000256" key="3">
    <source>
        <dbReference type="ARBA" id="ARBA00022917"/>
    </source>
</evidence>
<dbReference type="InterPro" id="IPR006196">
    <property type="entry name" value="RNA-binding_domain_S1_IF1"/>
</dbReference>
<keyword evidence="2 4" id="KW-0396">Initiation factor</keyword>
<dbReference type="PANTHER" id="PTHR33370">
    <property type="entry name" value="TRANSLATION INITIATION FACTOR IF-1, CHLOROPLASTIC"/>
    <property type="match status" value="1"/>
</dbReference>
<proteinExistence type="inferred from homology"/>
<dbReference type="GO" id="GO:0003743">
    <property type="term" value="F:translation initiation factor activity"/>
    <property type="evidence" value="ECO:0007669"/>
    <property type="project" value="UniProtKB-UniRule"/>
</dbReference>
<dbReference type="Pfam" id="PF01176">
    <property type="entry name" value="eIF-1a"/>
    <property type="match status" value="1"/>
</dbReference>
<reference evidence="7" key="1">
    <citation type="journal article" date="2020" name="mSystems">
        <title>Genome- and Community-Level Interaction Insights into Carbon Utilization and Element Cycling Functions of Hydrothermarchaeota in Hydrothermal Sediment.</title>
        <authorList>
            <person name="Zhou Z."/>
            <person name="Liu Y."/>
            <person name="Xu W."/>
            <person name="Pan J."/>
            <person name="Luo Z.H."/>
            <person name="Li M."/>
        </authorList>
    </citation>
    <scope>NUCLEOTIDE SEQUENCE [LARGE SCALE GENOMIC DNA]</scope>
    <source>
        <strain evidence="7">SpSt-417</strain>
    </source>
</reference>
<evidence type="ECO:0000313" key="7">
    <source>
        <dbReference type="EMBL" id="HGW29389.1"/>
    </source>
</evidence>
<dbReference type="InterPro" id="IPR004368">
    <property type="entry name" value="TIF_IF1"/>
</dbReference>
<feature type="domain" description="S1-like" evidence="6">
    <location>
        <begin position="1"/>
        <end position="72"/>
    </location>
</feature>
<gene>
    <name evidence="4" type="primary">infA</name>
    <name evidence="7" type="ORF">ENR63_00470</name>
</gene>
<keyword evidence="3 4" id="KW-0648">Protein biosynthesis</keyword>
<dbReference type="PROSITE" id="PS50832">
    <property type="entry name" value="S1_IF1_TYPE"/>
    <property type="match status" value="1"/>
</dbReference>
<comment type="subcellular location">
    <subcellularLocation>
        <location evidence="4">Cytoplasm</location>
    </subcellularLocation>
</comment>
<dbReference type="InterPro" id="IPR012340">
    <property type="entry name" value="NA-bd_OB-fold"/>
</dbReference>
<evidence type="ECO:0000256" key="5">
    <source>
        <dbReference type="NCBIfam" id="TIGR00008"/>
    </source>
</evidence>
<dbReference type="EMBL" id="DSRT01000024">
    <property type="protein sequence ID" value="HGW29389.1"/>
    <property type="molecule type" value="Genomic_DNA"/>
</dbReference>
<keyword evidence="4" id="KW-0963">Cytoplasm</keyword>
<dbReference type="SUPFAM" id="SSF50249">
    <property type="entry name" value="Nucleic acid-binding proteins"/>
    <property type="match status" value="1"/>
</dbReference>
<keyword evidence="4" id="KW-0699">rRNA-binding</keyword>
<dbReference type="CDD" id="cd04451">
    <property type="entry name" value="S1_IF1"/>
    <property type="match status" value="1"/>
</dbReference>
<dbReference type="Gene3D" id="2.40.50.140">
    <property type="entry name" value="Nucleic acid-binding proteins"/>
    <property type="match status" value="1"/>
</dbReference>
<keyword evidence="4" id="KW-0694">RNA-binding</keyword>
<dbReference type="GO" id="GO:0043022">
    <property type="term" value="F:ribosome binding"/>
    <property type="evidence" value="ECO:0007669"/>
    <property type="project" value="UniProtKB-UniRule"/>
</dbReference>